<feature type="compositionally biased region" description="Low complexity" evidence="1">
    <location>
        <begin position="171"/>
        <end position="190"/>
    </location>
</feature>
<sequence>MGKTVLNQWLLVIFVNRNSVQTGFNKCCAQPCQVQHQKYERAFWDLKATYNAQCKPIAEAHSGVRTDCEKSWPDSLEQYFARLPCGGARRSEGRPGVLTPSTPSSPSSLRALLEVPEPAQTPVGRSSDPATTTTSDPVVVLLFLLLLLLLLFGVVVGAGLAAAPRKTRARSLSTNTNTNTNSNNHSNNNNDIRLTSL</sequence>
<evidence type="ECO:0000313" key="4">
    <source>
        <dbReference type="EMBL" id="CAE8634123.1"/>
    </source>
</evidence>
<keyword evidence="5" id="KW-1185">Reference proteome</keyword>
<dbReference type="Proteomes" id="UP000654075">
    <property type="component" value="Unassembled WGS sequence"/>
</dbReference>
<keyword evidence="2" id="KW-0812">Transmembrane</keyword>
<evidence type="ECO:0008006" key="6">
    <source>
        <dbReference type="Google" id="ProtNLM"/>
    </source>
</evidence>
<keyword evidence="3" id="KW-0732">Signal</keyword>
<proteinExistence type="predicted"/>
<feature type="compositionally biased region" description="Low complexity" evidence="1">
    <location>
        <begin position="99"/>
        <end position="108"/>
    </location>
</feature>
<name>A0A813H8W8_POLGL</name>
<keyword evidence="2" id="KW-0472">Membrane</keyword>
<feature type="region of interest" description="Disordered" evidence="1">
    <location>
        <begin position="90"/>
        <end position="109"/>
    </location>
</feature>
<protein>
    <recommendedName>
        <fullName evidence="6">Sulfhydryl oxidase</fullName>
    </recommendedName>
</protein>
<evidence type="ECO:0000256" key="2">
    <source>
        <dbReference type="SAM" id="Phobius"/>
    </source>
</evidence>
<keyword evidence="2" id="KW-1133">Transmembrane helix</keyword>
<feature type="chain" id="PRO_5032480991" description="Sulfhydryl oxidase" evidence="3">
    <location>
        <begin position="23"/>
        <end position="197"/>
    </location>
</feature>
<dbReference type="EMBL" id="CAJNNV010030913">
    <property type="protein sequence ID" value="CAE8634123.1"/>
    <property type="molecule type" value="Genomic_DNA"/>
</dbReference>
<comment type="caution">
    <text evidence="4">The sequence shown here is derived from an EMBL/GenBank/DDBJ whole genome shotgun (WGS) entry which is preliminary data.</text>
</comment>
<evidence type="ECO:0000256" key="3">
    <source>
        <dbReference type="SAM" id="SignalP"/>
    </source>
</evidence>
<gene>
    <name evidence="4" type="ORF">PGLA1383_LOCUS49796</name>
</gene>
<reference evidence="4" key="1">
    <citation type="submission" date="2021-02" db="EMBL/GenBank/DDBJ databases">
        <authorList>
            <person name="Dougan E. K."/>
            <person name="Rhodes N."/>
            <person name="Thang M."/>
            <person name="Chan C."/>
        </authorList>
    </citation>
    <scope>NUCLEOTIDE SEQUENCE</scope>
</reference>
<feature type="signal peptide" evidence="3">
    <location>
        <begin position="1"/>
        <end position="22"/>
    </location>
</feature>
<evidence type="ECO:0000256" key="1">
    <source>
        <dbReference type="SAM" id="MobiDB-lite"/>
    </source>
</evidence>
<organism evidence="4 5">
    <name type="scientific">Polarella glacialis</name>
    <name type="common">Dinoflagellate</name>
    <dbReference type="NCBI Taxonomy" id="89957"/>
    <lineage>
        <taxon>Eukaryota</taxon>
        <taxon>Sar</taxon>
        <taxon>Alveolata</taxon>
        <taxon>Dinophyceae</taxon>
        <taxon>Suessiales</taxon>
        <taxon>Suessiaceae</taxon>
        <taxon>Polarella</taxon>
    </lineage>
</organism>
<accession>A0A813H8W8</accession>
<dbReference type="AlphaFoldDB" id="A0A813H8W8"/>
<feature type="region of interest" description="Disordered" evidence="1">
    <location>
        <begin position="165"/>
        <end position="197"/>
    </location>
</feature>
<feature type="transmembrane region" description="Helical" evidence="2">
    <location>
        <begin position="138"/>
        <end position="163"/>
    </location>
</feature>
<evidence type="ECO:0000313" key="5">
    <source>
        <dbReference type="Proteomes" id="UP000654075"/>
    </source>
</evidence>